<sequence length="239" mass="26601">MNRTIYIGLTIILLFGSAFLLMHSEKSNSEVSDWSINATTIEACTCPMFCQCYFNTEPAGHEHAEGESTHYCKFNMAWKINEGHYGDVNLDGVTFWIAGDLGEGWEDGEVDWAKLHFDPSVTSEQKEGITEILGPLFPAEWQSFSLEEDLSIQWEANSNDATALLNNGRAGEMRLATPATALNNEPAVLTNIQYWGAPRNDGFVMMPNTVQAYRIGDNTYESNGTNGFMITIDMNSNDI</sequence>
<keyword evidence="1" id="KW-0472">Membrane</keyword>
<dbReference type="InterPro" id="IPR009758">
    <property type="entry name" value="DUF1326"/>
</dbReference>
<feature type="transmembrane region" description="Helical" evidence="1">
    <location>
        <begin position="6"/>
        <end position="22"/>
    </location>
</feature>
<dbReference type="RefSeq" id="WP_101071417.1">
    <property type="nucleotide sequence ID" value="NZ_PISP01000001.1"/>
</dbReference>
<evidence type="ECO:0000313" key="3">
    <source>
        <dbReference type="Proteomes" id="UP000233398"/>
    </source>
</evidence>
<accession>A0A2N0VIW3</accession>
<organism evidence="2 3">
    <name type="scientific">Rhodohalobacter barkolensis</name>
    <dbReference type="NCBI Taxonomy" id="2053187"/>
    <lineage>
        <taxon>Bacteria</taxon>
        <taxon>Pseudomonadati</taxon>
        <taxon>Balneolota</taxon>
        <taxon>Balneolia</taxon>
        <taxon>Balneolales</taxon>
        <taxon>Balneolaceae</taxon>
        <taxon>Rhodohalobacter</taxon>
    </lineage>
</organism>
<evidence type="ECO:0000313" key="2">
    <source>
        <dbReference type="EMBL" id="PKD44126.1"/>
    </source>
</evidence>
<evidence type="ECO:0000256" key="1">
    <source>
        <dbReference type="SAM" id="Phobius"/>
    </source>
</evidence>
<keyword evidence="3" id="KW-1185">Reference proteome</keyword>
<dbReference type="Proteomes" id="UP000233398">
    <property type="component" value="Unassembled WGS sequence"/>
</dbReference>
<keyword evidence="1" id="KW-0812">Transmembrane</keyword>
<reference evidence="2 3" key="1">
    <citation type="submission" date="2017-11" db="EMBL/GenBank/DDBJ databases">
        <title>Rhodohalobacter 15182 sp. nov., isolated from a salt lake.</title>
        <authorList>
            <person name="Han S."/>
        </authorList>
    </citation>
    <scope>NUCLEOTIDE SEQUENCE [LARGE SCALE GENOMIC DNA]</scope>
    <source>
        <strain evidence="2 3">15182</strain>
    </source>
</reference>
<keyword evidence="1" id="KW-1133">Transmembrane helix</keyword>
<comment type="caution">
    <text evidence="2">The sequence shown here is derived from an EMBL/GenBank/DDBJ whole genome shotgun (WGS) entry which is preliminary data.</text>
</comment>
<dbReference type="Pfam" id="PF07040">
    <property type="entry name" value="DUF1326"/>
    <property type="match status" value="1"/>
</dbReference>
<dbReference type="EMBL" id="PISP01000001">
    <property type="protein sequence ID" value="PKD44126.1"/>
    <property type="molecule type" value="Genomic_DNA"/>
</dbReference>
<dbReference type="OrthoDB" id="1550405at2"/>
<dbReference type="AlphaFoldDB" id="A0A2N0VIW3"/>
<proteinExistence type="predicted"/>
<protein>
    <recommendedName>
        <fullName evidence="4">DUF1326 domain-containing protein</fullName>
    </recommendedName>
</protein>
<evidence type="ECO:0008006" key="4">
    <source>
        <dbReference type="Google" id="ProtNLM"/>
    </source>
</evidence>
<name>A0A2N0VIW3_9BACT</name>
<gene>
    <name evidence="2" type="ORF">CWD77_01255</name>
</gene>